<dbReference type="PANTHER" id="PTHR48112">
    <property type="entry name" value="HIGH MOBILITY GROUP PROTEIN DSP1"/>
    <property type="match status" value="1"/>
</dbReference>
<protein>
    <submittedName>
        <fullName evidence="5">HMGB13 protein</fullName>
    </submittedName>
</protein>
<gene>
    <name evidence="5" type="primary">HMGB13</name>
    <name evidence="5" type="ORF">SNEC2469_LOCUS25029</name>
</gene>
<keyword evidence="1 2" id="KW-0238">DNA-binding</keyword>
<feature type="region of interest" description="Disordered" evidence="3">
    <location>
        <begin position="195"/>
        <end position="223"/>
    </location>
</feature>
<dbReference type="Proteomes" id="UP000601435">
    <property type="component" value="Unassembled WGS sequence"/>
</dbReference>
<dbReference type="Pfam" id="PF00505">
    <property type="entry name" value="HMG_box"/>
    <property type="match status" value="2"/>
</dbReference>
<dbReference type="AlphaFoldDB" id="A0A812ZM14"/>
<evidence type="ECO:0000259" key="4">
    <source>
        <dbReference type="PROSITE" id="PS50118"/>
    </source>
</evidence>
<dbReference type="GO" id="GO:0006357">
    <property type="term" value="P:regulation of transcription by RNA polymerase II"/>
    <property type="evidence" value="ECO:0007669"/>
    <property type="project" value="TreeGrafter"/>
</dbReference>
<dbReference type="Gene3D" id="1.10.30.10">
    <property type="entry name" value="High mobility group box domain"/>
    <property type="match status" value="2"/>
</dbReference>
<dbReference type="OrthoDB" id="6247875at2759"/>
<dbReference type="InterPro" id="IPR036910">
    <property type="entry name" value="HMG_box_dom_sf"/>
</dbReference>
<reference evidence="5" key="1">
    <citation type="submission" date="2021-02" db="EMBL/GenBank/DDBJ databases">
        <authorList>
            <person name="Dougan E. K."/>
            <person name="Rhodes N."/>
            <person name="Thang M."/>
            <person name="Chan C."/>
        </authorList>
    </citation>
    <scope>NUCLEOTIDE SEQUENCE</scope>
</reference>
<name>A0A812ZM14_9DINO</name>
<comment type="caution">
    <text evidence="5">The sequence shown here is derived from an EMBL/GenBank/DDBJ whole genome shotgun (WGS) entry which is preliminary data.</text>
</comment>
<keyword evidence="2" id="KW-0539">Nucleus</keyword>
<proteinExistence type="predicted"/>
<accession>A0A812ZM14</accession>
<dbReference type="GO" id="GO:0003677">
    <property type="term" value="F:DNA binding"/>
    <property type="evidence" value="ECO:0007669"/>
    <property type="project" value="UniProtKB-UniRule"/>
</dbReference>
<feature type="domain" description="HMG box" evidence="4">
    <location>
        <begin position="220"/>
        <end position="289"/>
    </location>
</feature>
<organism evidence="5 6">
    <name type="scientific">Symbiodinium necroappetens</name>
    <dbReference type="NCBI Taxonomy" id="1628268"/>
    <lineage>
        <taxon>Eukaryota</taxon>
        <taxon>Sar</taxon>
        <taxon>Alveolata</taxon>
        <taxon>Dinophyceae</taxon>
        <taxon>Suessiales</taxon>
        <taxon>Symbiodiniaceae</taxon>
        <taxon>Symbiodinium</taxon>
    </lineage>
</organism>
<evidence type="ECO:0000313" key="6">
    <source>
        <dbReference type="Proteomes" id="UP000601435"/>
    </source>
</evidence>
<feature type="DNA-binding region" description="HMG box" evidence="2">
    <location>
        <begin position="121"/>
        <end position="191"/>
    </location>
</feature>
<evidence type="ECO:0000256" key="3">
    <source>
        <dbReference type="SAM" id="MobiDB-lite"/>
    </source>
</evidence>
<feature type="compositionally biased region" description="Basic residues" evidence="3">
    <location>
        <begin position="200"/>
        <end position="213"/>
    </location>
</feature>
<dbReference type="EMBL" id="CAJNJA010049004">
    <property type="protein sequence ID" value="CAE7834798.1"/>
    <property type="molecule type" value="Genomic_DNA"/>
</dbReference>
<evidence type="ECO:0000256" key="2">
    <source>
        <dbReference type="PROSITE-ProRule" id="PRU00267"/>
    </source>
</evidence>
<dbReference type="GO" id="GO:0005634">
    <property type="term" value="C:nucleus"/>
    <property type="evidence" value="ECO:0007669"/>
    <property type="project" value="UniProtKB-UniRule"/>
</dbReference>
<evidence type="ECO:0000256" key="1">
    <source>
        <dbReference type="ARBA" id="ARBA00023125"/>
    </source>
</evidence>
<dbReference type="CDD" id="cd00084">
    <property type="entry name" value="HMG-box_SF"/>
    <property type="match status" value="1"/>
</dbReference>
<dbReference type="SMART" id="SM00398">
    <property type="entry name" value="HMG"/>
    <property type="match status" value="2"/>
</dbReference>
<dbReference type="PROSITE" id="PS50118">
    <property type="entry name" value="HMG_BOX_2"/>
    <property type="match status" value="2"/>
</dbReference>
<keyword evidence="6" id="KW-1185">Reference proteome</keyword>
<sequence>MPLGYLNQVFGDEVLGRARVMRTLQDGVDDRGVREVQIRNAWSNLVFKDPLCSEGNELVDLGWALHGIGYRPGSWSSELRPLVCLVCLLAWGPLFVTPFTPGLRPSRQESRMALSAEPAAPKKPGGAYMLWLKENRARIAESLGEDGKKVTLVSKAAGAEWKTLSDKVKKPFVDMAAKLKADFLAEKEAFEKQGGVMPARKSKNAAKAAKAKKTKDPSLPKRPKNAYMLWLQDHRKEITDALGPGHQPKQVMVEAGKRWKTCSDAEKGPYVAQASELKQAYNKQRQGHVKL</sequence>
<dbReference type="PANTHER" id="PTHR48112:SF22">
    <property type="entry name" value="MITOCHONDRIAL TRANSCRIPTION FACTOR A, ISOFORM B"/>
    <property type="match status" value="1"/>
</dbReference>
<dbReference type="SUPFAM" id="SSF47095">
    <property type="entry name" value="HMG-box"/>
    <property type="match status" value="2"/>
</dbReference>
<feature type="domain" description="HMG box" evidence="4">
    <location>
        <begin position="121"/>
        <end position="191"/>
    </location>
</feature>
<evidence type="ECO:0000313" key="5">
    <source>
        <dbReference type="EMBL" id="CAE7834798.1"/>
    </source>
</evidence>
<dbReference type="InterPro" id="IPR050342">
    <property type="entry name" value="HMGB"/>
</dbReference>
<feature type="DNA-binding region" description="HMG box" evidence="2">
    <location>
        <begin position="220"/>
        <end position="289"/>
    </location>
</feature>
<dbReference type="InterPro" id="IPR009071">
    <property type="entry name" value="HMG_box_dom"/>
</dbReference>